<dbReference type="GO" id="GO:0016779">
    <property type="term" value="F:nucleotidyltransferase activity"/>
    <property type="evidence" value="ECO:0007669"/>
    <property type="project" value="UniProtKB-KW"/>
</dbReference>
<evidence type="ECO:0000256" key="2">
    <source>
        <dbReference type="ARBA" id="ARBA00022676"/>
    </source>
</evidence>
<dbReference type="Gene3D" id="1.25.40.10">
    <property type="entry name" value="Tetratricopeptide repeat domain"/>
    <property type="match status" value="3"/>
</dbReference>
<evidence type="ECO:0000313" key="13">
    <source>
        <dbReference type="EMBL" id="CAF3792579.1"/>
    </source>
</evidence>
<dbReference type="InterPro" id="IPR000768">
    <property type="entry name" value="ART"/>
</dbReference>
<dbReference type="GO" id="GO:0005871">
    <property type="term" value="C:kinesin complex"/>
    <property type="evidence" value="ECO:0007669"/>
    <property type="project" value="UniProtKB-UniRule"/>
</dbReference>
<comment type="caution">
    <text evidence="11">The sequence shown here is derived from an EMBL/GenBank/DDBJ whole genome shotgun (WGS) entry which is preliminary data.</text>
</comment>
<dbReference type="EMBL" id="CAJOBA010035487">
    <property type="protein sequence ID" value="CAF4005481.1"/>
    <property type="molecule type" value="Genomic_DNA"/>
</dbReference>
<dbReference type="PANTHER" id="PTHR45641">
    <property type="entry name" value="TETRATRICOPEPTIDE REPEAT PROTEIN (AFU_ORTHOLOGUE AFUA_6G03870)"/>
    <property type="match status" value="1"/>
</dbReference>
<evidence type="ECO:0000313" key="12">
    <source>
        <dbReference type="EMBL" id="CAF1195200.1"/>
    </source>
</evidence>
<dbReference type="AlphaFoldDB" id="A0A814IA89"/>
<dbReference type="Pfam" id="PF01129">
    <property type="entry name" value="ART"/>
    <property type="match status" value="1"/>
</dbReference>
<dbReference type="PROSITE" id="PS50005">
    <property type="entry name" value="TPR"/>
    <property type="match status" value="2"/>
</dbReference>
<organism evidence="11 15">
    <name type="scientific">Didymodactylos carnosus</name>
    <dbReference type="NCBI Taxonomy" id="1234261"/>
    <lineage>
        <taxon>Eukaryota</taxon>
        <taxon>Metazoa</taxon>
        <taxon>Spiralia</taxon>
        <taxon>Gnathifera</taxon>
        <taxon>Rotifera</taxon>
        <taxon>Eurotatoria</taxon>
        <taxon>Bdelloidea</taxon>
        <taxon>Philodinida</taxon>
        <taxon>Philodinidae</taxon>
        <taxon>Didymodactylos</taxon>
    </lineage>
</organism>
<dbReference type="PRINTS" id="PR00381">
    <property type="entry name" value="KINESINLIGHT"/>
</dbReference>
<evidence type="ECO:0000256" key="8">
    <source>
        <dbReference type="PROSITE-ProRule" id="PRU00339"/>
    </source>
</evidence>
<comment type="similarity">
    <text evidence="10">Belongs to the kinesin light chain family.</text>
</comment>
<evidence type="ECO:0000256" key="4">
    <source>
        <dbReference type="ARBA" id="ARBA00022695"/>
    </source>
</evidence>
<dbReference type="InterPro" id="IPR019734">
    <property type="entry name" value="TPR_rpt"/>
</dbReference>
<comment type="similarity">
    <text evidence="1 9">Belongs to the Arg-specific ADP-ribosyltransferase family.</text>
</comment>
<keyword evidence="6 8" id="KW-0802">TPR repeat</keyword>
<dbReference type="GO" id="GO:0005874">
    <property type="term" value="C:microtubule"/>
    <property type="evidence" value="ECO:0007669"/>
    <property type="project" value="UniProtKB-UniRule"/>
</dbReference>
<keyword evidence="2 9" id="KW-0328">Glycosyltransferase</keyword>
<dbReference type="EMBL" id="CAJNOQ010003614">
    <property type="protein sequence ID" value="CAF1021165.1"/>
    <property type="molecule type" value="Genomic_DNA"/>
</dbReference>
<dbReference type="SUPFAM" id="SSF56399">
    <property type="entry name" value="ADP-ribosylation"/>
    <property type="match status" value="1"/>
</dbReference>
<dbReference type="PROSITE" id="PS50293">
    <property type="entry name" value="TPR_REGION"/>
    <property type="match status" value="2"/>
</dbReference>
<evidence type="ECO:0000256" key="1">
    <source>
        <dbReference type="ARBA" id="ARBA00009558"/>
    </source>
</evidence>
<keyword evidence="5" id="KW-0677">Repeat</keyword>
<comment type="subcellular location">
    <subcellularLocation>
        <location evidence="10">Cytoplasm</location>
        <location evidence="10">Cytoskeleton</location>
    </subcellularLocation>
</comment>
<comment type="subunit">
    <text evidence="10">Oligomeric complex composed of two heavy chains and two light chains.</text>
</comment>
<name>A0A814IA89_9BILA</name>
<protein>
    <recommendedName>
        <fullName evidence="9 10">Multifunctional fusion protein</fullName>
    </recommendedName>
    <domain>
        <recommendedName>
            <fullName evidence="9">NAD(P)(+)--arginine ADP-ribosyltransferase</fullName>
            <ecNumber evidence="9">2.4.2.31</ecNumber>
        </recommendedName>
        <alternativeName>
            <fullName evidence="9">Mono(ADP-ribosyl)transferase</fullName>
        </alternativeName>
    </domain>
    <domain>
        <recommendedName>
            <fullName evidence="10">Kinesin light chain</fullName>
        </recommendedName>
    </domain>
</protein>
<evidence type="ECO:0000256" key="5">
    <source>
        <dbReference type="ARBA" id="ARBA00022737"/>
    </source>
</evidence>
<evidence type="ECO:0000313" key="14">
    <source>
        <dbReference type="EMBL" id="CAF4005481.1"/>
    </source>
</evidence>
<dbReference type="OrthoDB" id="626167at2759"/>
<keyword evidence="3 9" id="KW-0808">Transferase</keyword>
<keyword evidence="9" id="KW-0521">NADP</keyword>
<comment type="function">
    <text evidence="10">Kinesin is a microtubule-associated force-producing protein that play a role in organelle transport.</text>
</comment>
<keyword evidence="10" id="KW-0493">Microtubule</keyword>
<dbReference type="EC" id="2.4.2.31" evidence="9"/>
<proteinExistence type="inferred from homology"/>
<dbReference type="EMBL" id="CAJNOK010013956">
    <property type="protein sequence ID" value="CAF1195200.1"/>
    <property type="molecule type" value="Genomic_DNA"/>
</dbReference>
<evidence type="ECO:0000256" key="10">
    <source>
        <dbReference type="RuleBase" id="RU367020"/>
    </source>
</evidence>
<sequence>MPSDDHGKLHMIQKCQEYYRGNRKELKLIQEFDETYRRDDAIRWYTKQSFVYKLINKALRTEDIEQLYLFRFFIVDLCSCLAQEYEKMKQREKNVLRVYRGVRLSSDEFEKLKENEGKLISTNGFLSTSRCRALASHFAGESTKQGSAVSVLFEIECDLIGLNDVIVVADIAQFSGFTDEEEVLFDLAATFKILSIHRTELNVYVVKMTATGSGREFAHQYIALNRKELELEERSVVVMFGSLLCGLGQYKKSQKYFQNLQQNPEAEDIAQIQLGLGHAYASDGEYTKALTLHECAYDIMMSTSTVRVKESARVLNNIGAVYFHKGEYDRALEFYERSLKIREKCLPAHHPDIATSLNNIGAVHCLKGVYDRALEYSERSLKIREKCLPADHADIAKSLNNIAGIYFRKGEYDRALKYYERSVKINEKCFAADHPNIAMSLNNIAGIHKGEYDRALEYSERSLKIREKCLPADHTDTAKSLNSIADICSHKGEYVNQSLYN</sequence>
<dbReference type="Proteomes" id="UP000663829">
    <property type="component" value="Unassembled WGS sequence"/>
</dbReference>
<dbReference type="SMART" id="SM00028">
    <property type="entry name" value="TPR"/>
    <property type="match status" value="5"/>
</dbReference>
<keyword evidence="10" id="KW-0206">Cytoskeleton</keyword>
<dbReference type="Proteomes" id="UP000681722">
    <property type="component" value="Unassembled WGS sequence"/>
</dbReference>
<dbReference type="InterPro" id="IPR011990">
    <property type="entry name" value="TPR-like_helical_dom_sf"/>
</dbReference>
<comment type="catalytic activity">
    <reaction evidence="7 9">
        <text>L-arginyl-[protein] + NAD(+) = N(omega)-(ADP-D-ribosyl)-L-arginyl-[protein] + nicotinamide + H(+)</text>
        <dbReference type="Rhea" id="RHEA:19149"/>
        <dbReference type="Rhea" id="RHEA-COMP:10532"/>
        <dbReference type="Rhea" id="RHEA-COMP:15087"/>
        <dbReference type="ChEBI" id="CHEBI:15378"/>
        <dbReference type="ChEBI" id="CHEBI:17154"/>
        <dbReference type="ChEBI" id="CHEBI:29965"/>
        <dbReference type="ChEBI" id="CHEBI:57540"/>
        <dbReference type="ChEBI" id="CHEBI:142554"/>
        <dbReference type="EC" id="2.4.2.31"/>
    </reaction>
</comment>
<evidence type="ECO:0000313" key="11">
    <source>
        <dbReference type="EMBL" id="CAF1021165.1"/>
    </source>
</evidence>
<gene>
    <name evidence="11" type="ORF">GPM918_LOCUS14788</name>
    <name evidence="12" type="ORF">OVA965_LOCUS23710</name>
    <name evidence="13" type="ORF">SRO942_LOCUS14788</name>
    <name evidence="14" type="ORF">TMI583_LOCUS24431</name>
</gene>
<dbReference type="Proteomes" id="UP000682733">
    <property type="component" value="Unassembled WGS sequence"/>
</dbReference>
<dbReference type="GO" id="GO:0106274">
    <property type="term" value="F:NAD+-protein-arginine ADP-ribosyltransferase activity"/>
    <property type="evidence" value="ECO:0007669"/>
    <property type="project" value="UniProtKB-EC"/>
</dbReference>
<evidence type="ECO:0000256" key="3">
    <source>
        <dbReference type="ARBA" id="ARBA00022679"/>
    </source>
</evidence>
<evidence type="ECO:0000256" key="6">
    <source>
        <dbReference type="ARBA" id="ARBA00022803"/>
    </source>
</evidence>
<evidence type="ECO:0000313" key="15">
    <source>
        <dbReference type="Proteomes" id="UP000663829"/>
    </source>
</evidence>
<keyword evidence="4" id="KW-0548">Nucleotidyltransferase</keyword>
<keyword evidence="15" id="KW-1185">Reference proteome</keyword>
<evidence type="ECO:0000256" key="9">
    <source>
        <dbReference type="RuleBase" id="RU361228"/>
    </source>
</evidence>
<dbReference type="PROSITE" id="PS51996">
    <property type="entry name" value="TR_MART"/>
    <property type="match status" value="1"/>
</dbReference>
<reference evidence="11" key="1">
    <citation type="submission" date="2021-02" db="EMBL/GenBank/DDBJ databases">
        <authorList>
            <person name="Nowell W R."/>
        </authorList>
    </citation>
    <scope>NUCLEOTIDE SEQUENCE</scope>
</reference>
<keyword evidence="10" id="KW-0505">Motor protein</keyword>
<feature type="repeat" description="TPR" evidence="8">
    <location>
        <begin position="396"/>
        <end position="429"/>
    </location>
</feature>
<dbReference type="Proteomes" id="UP000677228">
    <property type="component" value="Unassembled WGS sequence"/>
</dbReference>
<dbReference type="EMBL" id="CAJOBC010003614">
    <property type="protein sequence ID" value="CAF3792579.1"/>
    <property type="molecule type" value="Genomic_DNA"/>
</dbReference>
<keyword evidence="9" id="KW-0520">NAD</keyword>
<evidence type="ECO:0000256" key="7">
    <source>
        <dbReference type="ARBA" id="ARBA00047597"/>
    </source>
</evidence>
<accession>A0A814IA89</accession>
<dbReference type="PANTHER" id="PTHR45641:SF19">
    <property type="entry name" value="NEPHROCYSTIN-3"/>
    <property type="match status" value="1"/>
</dbReference>
<feature type="repeat" description="TPR" evidence="8">
    <location>
        <begin position="312"/>
        <end position="345"/>
    </location>
</feature>
<dbReference type="Gene3D" id="3.90.176.10">
    <property type="entry name" value="Toxin ADP-ribosyltransferase, Chain A, domain 1"/>
    <property type="match status" value="1"/>
</dbReference>
<dbReference type="SUPFAM" id="SSF48452">
    <property type="entry name" value="TPR-like"/>
    <property type="match status" value="2"/>
</dbReference>
<dbReference type="Pfam" id="PF13424">
    <property type="entry name" value="TPR_12"/>
    <property type="match status" value="2"/>
</dbReference>
<keyword evidence="10" id="KW-0963">Cytoplasm</keyword>